<reference evidence="4 5" key="1">
    <citation type="submission" date="2022-10" db="EMBL/GenBank/DDBJ databases">
        <title>High-quality genome sequences of two octocoral-associated bacteria, Endozoicomonas euniceicola EF212 and Endozoicomonas gorgoniicola PS125.</title>
        <authorList>
            <person name="Chiou Y.-J."/>
            <person name="Chen Y.-H."/>
        </authorList>
    </citation>
    <scope>NUCLEOTIDE SEQUENCE [LARGE SCALE GENOMIC DNA]</scope>
    <source>
        <strain evidence="4 5">PS125</strain>
    </source>
</reference>
<evidence type="ECO:0000313" key="5">
    <source>
        <dbReference type="Proteomes" id="UP001209854"/>
    </source>
</evidence>
<dbReference type="Proteomes" id="UP001209854">
    <property type="component" value="Unassembled WGS sequence"/>
</dbReference>
<feature type="binding site" evidence="3">
    <location>
        <position position="15"/>
    </location>
    <ligand>
        <name>Zn(2+)</name>
        <dbReference type="ChEBI" id="CHEBI:29105"/>
    </ligand>
</feature>
<sequence length="72" mass="8365">MKEDLVLVMPTTVKCPNCNKSVEWKKENQYRPFCSERCKLIDFGAWANEEHSIPCQPDFDDAMSDELDQPGR</sequence>
<dbReference type="EMBL" id="JAPFCC010000001">
    <property type="protein sequence ID" value="MCW7553561.1"/>
    <property type="molecule type" value="Genomic_DNA"/>
</dbReference>
<feature type="binding site" evidence="3">
    <location>
        <position position="38"/>
    </location>
    <ligand>
        <name>Zn(2+)</name>
        <dbReference type="ChEBI" id="CHEBI:29105"/>
    </ligand>
</feature>
<dbReference type="PANTHER" id="PTHR36150">
    <property type="entry name" value="DNA GYRASE INHIBITOR YACG"/>
    <property type="match status" value="1"/>
</dbReference>
<dbReference type="Pfam" id="PF03884">
    <property type="entry name" value="YacG"/>
    <property type="match status" value="1"/>
</dbReference>
<comment type="function">
    <text evidence="3">Inhibits all the catalytic activities of DNA gyrase by preventing its interaction with DNA. Acts by binding directly to the C-terminal domain of GyrB, which probably disrupts DNA binding by the gyrase.</text>
</comment>
<proteinExistence type="inferred from homology"/>
<dbReference type="InterPro" id="IPR005584">
    <property type="entry name" value="DNA_gyrase_inhibitor_YacG"/>
</dbReference>
<evidence type="ECO:0000256" key="2">
    <source>
        <dbReference type="ARBA" id="ARBA00022833"/>
    </source>
</evidence>
<comment type="caution">
    <text evidence="4">The sequence shown here is derived from an EMBL/GenBank/DDBJ whole genome shotgun (WGS) entry which is preliminary data.</text>
</comment>
<comment type="similarity">
    <text evidence="3">Belongs to the DNA gyrase inhibitor YacG family.</text>
</comment>
<dbReference type="PANTHER" id="PTHR36150:SF1">
    <property type="entry name" value="DNA GYRASE INHIBITOR YACG"/>
    <property type="match status" value="1"/>
</dbReference>
<dbReference type="InterPro" id="IPR013088">
    <property type="entry name" value="Znf_NHR/GATA"/>
</dbReference>
<feature type="binding site" evidence="3">
    <location>
        <position position="18"/>
    </location>
    <ligand>
        <name>Zn(2+)</name>
        <dbReference type="ChEBI" id="CHEBI:29105"/>
    </ligand>
</feature>
<accession>A0ABT3MW08</accession>
<evidence type="ECO:0000313" key="4">
    <source>
        <dbReference type="EMBL" id="MCW7553561.1"/>
    </source>
</evidence>
<keyword evidence="2 3" id="KW-0862">Zinc</keyword>
<feature type="binding site" evidence="3">
    <location>
        <position position="34"/>
    </location>
    <ligand>
        <name>Zn(2+)</name>
        <dbReference type="ChEBI" id="CHEBI:29105"/>
    </ligand>
</feature>
<protein>
    <recommendedName>
        <fullName evidence="3">DNA gyrase inhibitor YacG</fullName>
    </recommendedName>
</protein>
<dbReference type="NCBIfam" id="NF001638">
    <property type="entry name" value="PRK00418.1"/>
    <property type="match status" value="1"/>
</dbReference>
<gene>
    <name evidence="3 4" type="primary">yacG</name>
    <name evidence="4" type="ORF">NX722_13180</name>
</gene>
<evidence type="ECO:0000256" key="1">
    <source>
        <dbReference type="ARBA" id="ARBA00022723"/>
    </source>
</evidence>
<keyword evidence="5" id="KW-1185">Reference proteome</keyword>
<organism evidence="4 5">
    <name type="scientific">Endozoicomonas gorgoniicola</name>
    <dbReference type="NCBI Taxonomy" id="1234144"/>
    <lineage>
        <taxon>Bacteria</taxon>
        <taxon>Pseudomonadati</taxon>
        <taxon>Pseudomonadota</taxon>
        <taxon>Gammaproteobacteria</taxon>
        <taxon>Oceanospirillales</taxon>
        <taxon>Endozoicomonadaceae</taxon>
        <taxon>Endozoicomonas</taxon>
    </lineage>
</organism>
<comment type="subunit">
    <text evidence="3">Interacts with GyrB.</text>
</comment>
<comment type="cofactor">
    <cofactor evidence="3">
        <name>Zn(2+)</name>
        <dbReference type="ChEBI" id="CHEBI:29105"/>
    </cofactor>
    <text evidence="3">Binds 1 zinc ion.</text>
</comment>
<name>A0ABT3MW08_9GAMM</name>
<keyword evidence="1 3" id="KW-0479">Metal-binding</keyword>
<dbReference type="HAMAP" id="MF_00649">
    <property type="entry name" value="DNA_gyrase_inhibitor_YacG"/>
    <property type="match status" value="1"/>
</dbReference>
<dbReference type="Gene3D" id="3.30.50.10">
    <property type="entry name" value="Erythroid Transcription Factor GATA-1, subunit A"/>
    <property type="match status" value="1"/>
</dbReference>
<evidence type="ECO:0000256" key="3">
    <source>
        <dbReference type="HAMAP-Rule" id="MF_00649"/>
    </source>
</evidence>
<dbReference type="SUPFAM" id="SSF57716">
    <property type="entry name" value="Glucocorticoid receptor-like (DNA-binding domain)"/>
    <property type="match status" value="1"/>
</dbReference>
<dbReference type="RefSeq" id="WP_262568380.1">
    <property type="nucleotide sequence ID" value="NZ_JAPFCC010000001.1"/>
</dbReference>